<feature type="domain" description="Integrase catalytic" evidence="12">
    <location>
        <begin position="1021"/>
        <end position="1192"/>
    </location>
</feature>
<dbReference type="InterPro" id="IPR012337">
    <property type="entry name" value="RNaseH-like_sf"/>
</dbReference>
<evidence type="ECO:0000256" key="5">
    <source>
        <dbReference type="ARBA" id="ARBA00022842"/>
    </source>
</evidence>
<feature type="compositionally biased region" description="Polar residues" evidence="11">
    <location>
        <begin position="1285"/>
        <end position="1307"/>
    </location>
</feature>
<dbReference type="InterPro" id="IPR039537">
    <property type="entry name" value="Retrotran_Ty1/copia-like"/>
</dbReference>
<feature type="coiled-coil region" evidence="10">
    <location>
        <begin position="1360"/>
        <end position="1388"/>
    </location>
</feature>
<evidence type="ECO:0000259" key="12">
    <source>
        <dbReference type="PROSITE" id="PS50994"/>
    </source>
</evidence>
<dbReference type="EMBL" id="BQNB010020920">
    <property type="protein sequence ID" value="GJU00996.1"/>
    <property type="molecule type" value="Genomic_DNA"/>
</dbReference>
<evidence type="ECO:0000256" key="1">
    <source>
        <dbReference type="ARBA" id="ARBA00022722"/>
    </source>
</evidence>
<gene>
    <name evidence="13" type="ORF">Tco_1111334</name>
</gene>
<feature type="compositionally biased region" description="Pro residues" evidence="11">
    <location>
        <begin position="9"/>
        <end position="21"/>
    </location>
</feature>
<comment type="caution">
    <text evidence="13">The sequence shown here is derived from an EMBL/GenBank/DDBJ whole genome shotgun (WGS) entry which is preliminary data.</text>
</comment>
<sequence length="1495" mass="170499">MSIPHNNMGPPPVGPPPPNNNGPPLMVRPNEQAPRSMEELCQPSIDGRGGPIAPIPIQAKDFGLRHHMIQQVQNSQFHGLPSDDANRHIDKFLEITQHIKQNKVFDDDLRLSLFPYSLTHHAIAWYDRLSRNSIHSFNDMMRKFISTLTTLYFKPPSSHGVSDHSALKYLLAKQDAKLRLLWWILQLQEFDVIIHDKKGTENLTSDHLSRLENLIRKAKITKKDEMPQNAYQVCEFFDVWGIDFMGPFPSSRGNKYILVAVNYLSKWVEAKLLPTNDAQVVVKFLKSLLARFGTPRAIISDRGTHLCNVNLHKELVNAGKIIDGAYVQEEIVRWGRMIQHETENVQRTLELFFKILQLFNATTADEAGVILTDEQNDFLFADASRMEELKTLDQVKPIVNELQFYFEFFRKLFQRDIKEMKDVFESTESELCEIKKQNDFLKDQLLEASLRHEVEISVLLNHECVDNSLHAEIEQIKKNSIEIQEGLQAKIKILEKDVQRCQKQSVDFELKLQHEKEKHKWESTLNNKNTNPLDYSWISKMEKLENENVSLEFQVQSLIKERDNVKLEYQKLFDSIKKTRSQSQKEMDELIAHVSEKTYAYGAIRAENQNLLSTISELKTRLETVEKGKSVNTKFDKTNVSQNLLCVTPINKQVFQKKTVVSKNKEKHVVSKPVTLQTSPDKQRRANSNKNVIAPGMYKVVTTQESQTNEAKSGLSSTGMNAATSVRRPMNKDSHVKNSVLANSKNSAKKVPVYVRKNKQTDKTSATVISNKENVIDVNVANASKAKTLLCVSCMQNVLIPCHDKCLANYKLNVHSTARRAFSTNFRTPKSSDTTYVVLKTRFSEKLAQSKSLDTTSVVSKPKIDVGSISKAKHKVSSASKTKKRNLRDNSLSIYMQNKIRTSRIWQKWFESQPNVVWSPVNTTPIVHNKRSNVKPSGSVKKWVVKLPTCRCVGSSCVAGDDLLTGGRESNLYTISISDMAASSPVCLMSKATSTKSWLWHRRLSHLNFGTINDLTRLDLVDGLPKFKYGKDHLCSACERGKSKKASHPPKLVSSDHFKLELLHMDLCGPMRVASINGKKYILVIVDDYSRYTWIRTDNGTEFKNATLKAHYEKLGIMQQFSIAHTPQQNGVVERRNRTLVEAARTMLIFSRLPEFLWTEAVATACEKLVSWSSKKQDCTAMSTAEAEYVSLSACCAQFIWMRTQLLDYEYKYNRFSMLDDSKSDHLLSHAIRSNIQRQSTKASRRYKDKVGMKIPAWMISEEMKHTEHYRMYAEVFGIDVPLTQSQPTESTQGTHRTPSAPRSPNPNMDAGVSSAPKRSTVIRFRIPQRRSTRLTPPAPVPTVDKADEMILQDTLQVSLAEHKSREEQEARENVELVNEHLASVEIEKMVEGPENVIDDSSIPRNDDQNILGTRLEPRSDKESPEVEITNDKEVEITNVVIPVNVNEEEEEITDEVYELKRREKGKIVEDYRSTPFPTSIRSPRIHTDLVSSDT</sequence>
<feature type="region of interest" description="Disordered" evidence="11">
    <location>
        <begin position="671"/>
        <end position="735"/>
    </location>
</feature>
<keyword evidence="8" id="KW-0548">Nucleotidyltransferase</keyword>
<evidence type="ECO:0000256" key="9">
    <source>
        <dbReference type="ARBA" id="ARBA00023172"/>
    </source>
</evidence>
<dbReference type="Pfam" id="PF00665">
    <property type="entry name" value="rve"/>
    <property type="match status" value="1"/>
</dbReference>
<name>A0ABQ5IML7_9ASTR</name>
<dbReference type="Gene3D" id="3.30.420.10">
    <property type="entry name" value="Ribonuclease H-like superfamily/Ribonuclease H"/>
    <property type="match status" value="3"/>
</dbReference>
<feature type="domain" description="Integrase catalytic" evidence="12">
    <location>
        <begin position="223"/>
        <end position="396"/>
    </location>
</feature>
<reference evidence="13" key="2">
    <citation type="submission" date="2022-01" db="EMBL/GenBank/DDBJ databases">
        <authorList>
            <person name="Yamashiro T."/>
            <person name="Shiraishi A."/>
            <person name="Satake H."/>
            <person name="Nakayama K."/>
        </authorList>
    </citation>
    <scope>NUCLEOTIDE SEQUENCE</scope>
</reference>
<feature type="compositionally biased region" description="Polar residues" evidence="11">
    <location>
        <begin position="674"/>
        <end position="691"/>
    </location>
</feature>
<evidence type="ECO:0000313" key="13">
    <source>
        <dbReference type="EMBL" id="GJU00996.1"/>
    </source>
</evidence>
<evidence type="ECO:0000256" key="11">
    <source>
        <dbReference type="SAM" id="MobiDB-lite"/>
    </source>
</evidence>
<keyword evidence="3" id="KW-0255">Endonuclease</keyword>
<organism evidence="13 14">
    <name type="scientific">Tanacetum coccineum</name>
    <dbReference type="NCBI Taxonomy" id="301880"/>
    <lineage>
        <taxon>Eukaryota</taxon>
        <taxon>Viridiplantae</taxon>
        <taxon>Streptophyta</taxon>
        <taxon>Embryophyta</taxon>
        <taxon>Tracheophyta</taxon>
        <taxon>Spermatophyta</taxon>
        <taxon>Magnoliopsida</taxon>
        <taxon>eudicotyledons</taxon>
        <taxon>Gunneridae</taxon>
        <taxon>Pentapetalae</taxon>
        <taxon>asterids</taxon>
        <taxon>campanulids</taxon>
        <taxon>Asterales</taxon>
        <taxon>Asteraceae</taxon>
        <taxon>Asteroideae</taxon>
        <taxon>Anthemideae</taxon>
        <taxon>Anthemidinae</taxon>
        <taxon>Tanacetum</taxon>
    </lineage>
</organism>
<feature type="region of interest" description="Disordered" evidence="11">
    <location>
        <begin position="1397"/>
        <end position="1424"/>
    </location>
</feature>
<feature type="region of interest" description="Disordered" evidence="11">
    <location>
        <begin position="1285"/>
        <end position="1318"/>
    </location>
</feature>
<protein>
    <submittedName>
        <fullName evidence="13">Retrovirus-related pol polyprotein from transposon TNT 1-94</fullName>
    </submittedName>
</protein>
<dbReference type="PANTHER" id="PTHR42648">
    <property type="entry name" value="TRANSPOSASE, PUTATIVE-RELATED"/>
    <property type="match status" value="1"/>
</dbReference>
<feature type="region of interest" description="Disordered" evidence="11">
    <location>
        <begin position="1474"/>
        <end position="1495"/>
    </location>
</feature>
<dbReference type="Proteomes" id="UP001151760">
    <property type="component" value="Unassembled WGS sequence"/>
</dbReference>
<dbReference type="InterPro" id="IPR025724">
    <property type="entry name" value="GAG-pre-integrase_dom"/>
</dbReference>
<feature type="region of interest" description="Disordered" evidence="11">
    <location>
        <begin position="1"/>
        <end position="38"/>
    </location>
</feature>
<dbReference type="SUPFAM" id="SSF53098">
    <property type="entry name" value="Ribonuclease H-like"/>
    <property type="match status" value="2"/>
</dbReference>
<feature type="compositionally biased region" description="Polar residues" evidence="11">
    <location>
        <begin position="701"/>
        <end position="724"/>
    </location>
</feature>
<dbReference type="PROSITE" id="PS50994">
    <property type="entry name" value="INTEGRASE"/>
    <property type="match status" value="2"/>
</dbReference>
<evidence type="ECO:0000256" key="2">
    <source>
        <dbReference type="ARBA" id="ARBA00022723"/>
    </source>
</evidence>
<keyword evidence="6" id="KW-0229">DNA integration</keyword>
<keyword evidence="7" id="KW-0695">RNA-directed DNA polymerase</keyword>
<evidence type="ECO:0000256" key="10">
    <source>
        <dbReference type="SAM" id="Coils"/>
    </source>
</evidence>
<reference evidence="13" key="1">
    <citation type="journal article" date="2022" name="Int. J. Mol. Sci.">
        <title>Draft Genome of Tanacetum Coccineum: Genomic Comparison of Closely Related Tanacetum-Family Plants.</title>
        <authorList>
            <person name="Yamashiro T."/>
            <person name="Shiraishi A."/>
            <person name="Nakayama K."/>
            <person name="Satake H."/>
        </authorList>
    </citation>
    <scope>NUCLEOTIDE SEQUENCE</scope>
</reference>
<evidence type="ECO:0000256" key="6">
    <source>
        <dbReference type="ARBA" id="ARBA00022908"/>
    </source>
</evidence>
<keyword evidence="4" id="KW-0378">Hydrolase</keyword>
<dbReference type="Pfam" id="PF13976">
    <property type="entry name" value="gag_pre-integrs"/>
    <property type="match status" value="1"/>
</dbReference>
<keyword evidence="9" id="KW-0233">DNA recombination</keyword>
<dbReference type="PANTHER" id="PTHR42648:SF11">
    <property type="entry name" value="TRANSPOSON TY4-P GAG-POL POLYPROTEIN"/>
    <property type="match status" value="1"/>
</dbReference>
<evidence type="ECO:0000256" key="7">
    <source>
        <dbReference type="ARBA" id="ARBA00022918"/>
    </source>
</evidence>
<evidence type="ECO:0000256" key="8">
    <source>
        <dbReference type="ARBA" id="ARBA00022932"/>
    </source>
</evidence>
<keyword evidence="8" id="KW-0239">DNA-directed DNA polymerase</keyword>
<keyword evidence="10" id="KW-0175">Coiled coil</keyword>
<keyword evidence="14" id="KW-1185">Reference proteome</keyword>
<evidence type="ECO:0000256" key="4">
    <source>
        <dbReference type="ARBA" id="ARBA00022801"/>
    </source>
</evidence>
<keyword evidence="5" id="KW-0460">Magnesium</keyword>
<evidence type="ECO:0000313" key="14">
    <source>
        <dbReference type="Proteomes" id="UP001151760"/>
    </source>
</evidence>
<keyword evidence="1" id="KW-0540">Nuclease</keyword>
<evidence type="ECO:0000256" key="3">
    <source>
        <dbReference type="ARBA" id="ARBA00022759"/>
    </source>
</evidence>
<dbReference type="InterPro" id="IPR036397">
    <property type="entry name" value="RNaseH_sf"/>
</dbReference>
<keyword evidence="8" id="KW-0808">Transferase</keyword>
<dbReference type="InterPro" id="IPR001584">
    <property type="entry name" value="Integrase_cat-core"/>
</dbReference>
<keyword evidence="2" id="KW-0479">Metal-binding</keyword>
<accession>A0ABQ5IML7</accession>
<proteinExistence type="predicted"/>